<reference evidence="2" key="1">
    <citation type="journal article" date="2024" name="Front. Bioeng. Biotechnol.">
        <title>Genome-scale model development and genomic sequencing of the oleaginous clade Lipomyces.</title>
        <authorList>
            <person name="Czajka J.J."/>
            <person name="Han Y."/>
            <person name="Kim J."/>
            <person name="Mondo S.J."/>
            <person name="Hofstad B.A."/>
            <person name="Robles A."/>
            <person name="Haridas S."/>
            <person name="Riley R."/>
            <person name="LaButti K."/>
            <person name="Pangilinan J."/>
            <person name="Andreopoulos W."/>
            <person name="Lipzen A."/>
            <person name="Yan J."/>
            <person name="Wang M."/>
            <person name="Ng V."/>
            <person name="Grigoriev I.V."/>
            <person name="Spatafora J.W."/>
            <person name="Magnuson J.K."/>
            <person name="Baker S.E."/>
            <person name="Pomraning K.R."/>
        </authorList>
    </citation>
    <scope>NUCLEOTIDE SEQUENCE [LARGE SCALE GENOMIC DNA]</scope>
    <source>
        <strain evidence="2">CBS 7786</strain>
    </source>
</reference>
<name>A0ACC3SQL3_LIPKO</name>
<dbReference type="Proteomes" id="UP001433508">
    <property type="component" value="Unassembled WGS sequence"/>
</dbReference>
<gene>
    <name evidence="1" type="ORF">V1525DRAFT_414846</name>
</gene>
<comment type="caution">
    <text evidence="1">The sequence shown here is derived from an EMBL/GenBank/DDBJ whole genome shotgun (WGS) entry which is preliminary data.</text>
</comment>
<evidence type="ECO:0000313" key="2">
    <source>
        <dbReference type="Proteomes" id="UP001433508"/>
    </source>
</evidence>
<dbReference type="EMBL" id="MU971551">
    <property type="protein sequence ID" value="KAK9233912.1"/>
    <property type="molecule type" value="Genomic_DNA"/>
</dbReference>
<protein>
    <submittedName>
        <fullName evidence="1">Alpha/beta-hydrolase</fullName>
    </submittedName>
</protein>
<sequence length="406" mass="44125">MWSSRLHTTSQFLEASKMVPTVAITLFWLALASSSTAIPCPTPQRPCVDFLIPVAVDTINQEFEAPQVNSNADAVNAILSIEAWNAPNVTERIKGDIHVQQTFSISARLCVPENGKKKDTLQIATHGGGFSKTYWDPEVKPEKYSYVDAALNAGYSILIYDRLGTGQSEKPDAYSIVQGPPQIEILNQLTVLARSGKLGSSLSKNEHITVPNFKKIVVIGHSIGSIITSGLLTRHPSAADGAVLTGFLLSSKRVTTPPRGLGLARSSENKRFSKYPNGYVVQGNQNDIQHDFFREGNFELDVLAYADLVKDTNTVGELIGLPLITAVPAAEYSGPLFFPNAEYDSQICGGYCEGTYNVDVIKTKLYPKAKQVQVNIQPGSGHGLTLHTNATGHFKVIMNYLDDNGL</sequence>
<keyword evidence="2" id="KW-1185">Reference proteome</keyword>
<evidence type="ECO:0000313" key="1">
    <source>
        <dbReference type="EMBL" id="KAK9233912.1"/>
    </source>
</evidence>
<organism evidence="1 2">
    <name type="scientific">Lipomyces kononenkoae</name>
    <name type="common">Yeast</name>
    <dbReference type="NCBI Taxonomy" id="34357"/>
    <lineage>
        <taxon>Eukaryota</taxon>
        <taxon>Fungi</taxon>
        <taxon>Dikarya</taxon>
        <taxon>Ascomycota</taxon>
        <taxon>Saccharomycotina</taxon>
        <taxon>Lipomycetes</taxon>
        <taxon>Lipomycetales</taxon>
        <taxon>Lipomycetaceae</taxon>
        <taxon>Lipomyces</taxon>
    </lineage>
</organism>
<accession>A0ACC3SQL3</accession>
<proteinExistence type="predicted"/>